<dbReference type="EMBL" id="CP042905">
    <property type="protein sequence ID" value="QEE17165.1"/>
    <property type="molecule type" value="Genomic_DNA"/>
</dbReference>
<evidence type="ECO:0000256" key="1">
    <source>
        <dbReference type="SAM" id="Phobius"/>
    </source>
</evidence>
<protein>
    <submittedName>
        <fullName evidence="3">DUF2892 domain-containing protein</fullName>
    </submittedName>
</protein>
<dbReference type="KEGG" id="psyt:DSAG12_02997"/>
<dbReference type="RefSeq" id="WP_147664077.1">
    <property type="nucleotide sequence ID" value="NZ_CP042905.2"/>
</dbReference>
<proteinExistence type="predicted"/>
<sequence>MKSNMGKKDRMIRSIVGAILLIVGLLLGFLNAWNWIPIVLLIFATVFILTAIIGFCPLYCPFKISTKKSDK</sequence>
<dbReference type="InterPro" id="IPR021309">
    <property type="entry name" value="YgaP-like_TM"/>
</dbReference>
<dbReference type="AlphaFoldDB" id="A0A5B9DDS7"/>
<gene>
    <name evidence="3" type="ORF">DSAG12_02997</name>
</gene>
<reference evidence="3 4" key="1">
    <citation type="journal article" date="2020" name="Nature">
        <title>Isolation of an archaeon at the prokaryote-eukaryote interface.</title>
        <authorList>
            <person name="Imachi H."/>
            <person name="Nobu M.K."/>
            <person name="Nakahara N."/>
            <person name="Morono Y."/>
            <person name="Ogawara M."/>
            <person name="Takaki Y."/>
            <person name="Takano Y."/>
            <person name="Uematsu K."/>
            <person name="Ikuta T."/>
            <person name="Ito M."/>
            <person name="Matsui Y."/>
            <person name="Miyazaki M."/>
            <person name="Murata K."/>
            <person name="Saito Y."/>
            <person name="Sakai S."/>
            <person name="Song C."/>
            <person name="Tasumi E."/>
            <person name="Yamanaka Y."/>
            <person name="Yamaguchi T."/>
            <person name="Kamagata Y."/>
            <person name="Tamaki H."/>
            <person name="Takai K."/>
        </authorList>
    </citation>
    <scope>NUCLEOTIDE SEQUENCE [LARGE SCALE GENOMIC DNA]</scope>
    <source>
        <strain evidence="3 4">MK-D1</strain>
    </source>
</reference>
<feature type="transmembrane region" description="Helical" evidence="1">
    <location>
        <begin position="12"/>
        <end position="32"/>
    </location>
</feature>
<organism evidence="3 4">
    <name type="scientific">Promethearchaeum syntrophicum</name>
    <dbReference type="NCBI Taxonomy" id="2594042"/>
    <lineage>
        <taxon>Archaea</taxon>
        <taxon>Promethearchaeati</taxon>
        <taxon>Promethearchaeota</taxon>
        <taxon>Promethearchaeia</taxon>
        <taxon>Promethearchaeales</taxon>
        <taxon>Promethearchaeaceae</taxon>
        <taxon>Promethearchaeum</taxon>
    </lineage>
</organism>
<accession>A0A5B9DDS7</accession>
<dbReference type="Proteomes" id="UP000321408">
    <property type="component" value="Chromosome"/>
</dbReference>
<evidence type="ECO:0000313" key="4">
    <source>
        <dbReference type="Proteomes" id="UP000321408"/>
    </source>
</evidence>
<feature type="domain" description="Inner membrane protein YgaP-like transmembrane" evidence="2">
    <location>
        <begin position="1"/>
        <end position="68"/>
    </location>
</feature>
<keyword evidence="1" id="KW-0812">Transmembrane</keyword>
<evidence type="ECO:0000313" key="3">
    <source>
        <dbReference type="EMBL" id="QEE17165.1"/>
    </source>
</evidence>
<keyword evidence="4" id="KW-1185">Reference proteome</keyword>
<name>A0A5B9DDS7_9ARCH</name>
<dbReference type="Pfam" id="PF11127">
    <property type="entry name" value="YgaP-like_TM"/>
    <property type="match status" value="1"/>
</dbReference>
<dbReference type="GeneID" id="41330973"/>
<keyword evidence="1" id="KW-0472">Membrane</keyword>
<reference evidence="3 4" key="2">
    <citation type="journal article" date="2024" name="Int. J. Syst. Evol. Microbiol.">
        <title>Promethearchaeum syntrophicum gen. nov., sp. nov., an anaerobic, obligately syntrophic archaeon, the first isolate of the lineage 'Asgard' archaea, and proposal of the new archaeal phylum Promethearchaeota phyl. nov. and kingdom Promethearchaeati regn. nov.</title>
        <authorList>
            <person name="Imachi H."/>
            <person name="Nobu M.K."/>
            <person name="Kato S."/>
            <person name="Takaki Y."/>
            <person name="Miyazaki M."/>
            <person name="Miyata M."/>
            <person name="Ogawara M."/>
            <person name="Saito Y."/>
            <person name="Sakai S."/>
            <person name="Tahara Y.O."/>
            <person name="Takano Y."/>
            <person name="Tasumi E."/>
            <person name="Uematsu K."/>
            <person name="Yoshimura T."/>
            <person name="Itoh T."/>
            <person name="Ohkuma M."/>
            <person name="Takai K."/>
        </authorList>
    </citation>
    <scope>NUCLEOTIDE SEQUENCE [LARGE SCALE GENOMIC DNA]</scope>
    <source>
        <strain evidence="3 4">MK-D1</strain>
    </source>
</reference>
<evidence type="ECO:0000259" key="2">
    <source>
        <dbReference type="Pfam" id="PF11127"/>
    </source>
</evidence>
<keyword evidence="1" id="KW-1133">Transmembrane helix</keyword>
<feature type="transmembrane region" description="Helical" evidence="1">
    <location>
        <begin position="38"/>
        <end position="62"/>
    </location>
</feature>